<dbReference type="InterPro" id="IPR036188">
    <property type="entry name" value="FAD/NAD-bd_sf"/>
</dbReference>
<dbReference type="SUPFAM" id="SSF51905">
    <property type="entry name" value="FAD/NAD(P)-binding domain"/>
    <property type="match status" value="1"/>
</dbReference>
<dbReference type="InterPro" id="IPR038010">
    <property type="entry name" value="YhfW_C"/>
</dbReference>
<evidence type="ECO:0000256" key="5">
    <source>
        <dbReference type="ARBA" id="ARBA00023157"/>
    </source>
</evidence>
<dbReference type="EMBL" id="LHQS01000003">
    <property type="protein sequence ID" value="RXE55555.1"/>
    <property type="molecule type" value="Genomic_DNA"/>
</dbReference>
<dbReference type="InterPro" id="IPR017941">
    <property type="entry name" value="Rieske_2Fe-2S"/>
</dbReference>
<reference evidence="7 8" key="1">
    <citation type="journal article" date="2015" name="Int. J. Syst. Evol. Microbiol.">
        <title>Methanoculleus taiwanensis sp. nov., a methanogen isolated from deep marine sediment at the deformation front area near Taiwan.</title>
        <authorList>
            <person name="Weng C.Y."/>
            <person name="Chen S.C."/>
            <person name="Lai M.C."/>
            <person name="Wu S.Y."/>
            <person name="Lin S."/>
            <person name="Yang T.F."/>
            <person name="Chen P.C."/>
        </authorList>
    </citation>
    <scope>NUCLEOTIDE SEQUENCE [LARGE SCALE GENOMIC DNA]</scope>
    <source>
        <strain evidence="7 8">CYW4</strain>
    </source>
</reference>
<dbReference type="FunFam" id="2.102.10.10:FF:000014">
    <property type="entry name" value="Oxidoreductase, FAD dependent"/>
    <property type="match status" value="1"/>
</dbReference>
<dbReference type="InterPro" id="IPR036922">
    <property type="entry name" value="Rieske_2Fe-2S_sf"/>
</dbReference>
<evidence type="ECO:0000256" key="1">
    <source>
        <dbReference type="ARBA" id="ARBA00022714"/>
    </source>
</evidence>
<protein>
    <submittedName>
        <fullName evidence="7">(2Fe-2S)-binding protein</fullName>
    </submittedName>
</protein>
<dbReference type="InterPro" id="IPR006076">
    <property type="entry name" value="FAD-dep_OxRdtase"/>
</dbReference>
<dbReference type="GO" id="GO:0046872">
    <property type="term" value="F:metal ion binding"/>
    <property type="evidence" value="ECO:0007669"/>
    <property type="project" value="UniProtKB-KW"/>
</dbReference>
<evidence type="ECO:0000256" key="3">
    <source>
        <dbReference type="ARBA" id="ARBA00023004"/>
    </source>
</evidence>
<keyword evidence="8" id="KW-1185">Reference proteome</keyword>
<keyword evidence="4" id="KW-0411">Iron-sulfur</keyword>
<dbReference type="CDD" id="cd03477">
    <property type="entry name" value="Rieske_YhfW_C"/>
    <property type="match status" value="1"/>
</dbReference>
<dbReference type="PROSITE" id="PS51296">
    <property type="entry name" value="RIESKE"/>
    <property type="match status" value="1"/>
</dbReference>
<keyword evidence="1" id="KW-0001">2Fe-2S</keyword>
<dbReference type="GO" id="GO:0005737">
    <property type="term" value="C:cytoplasm"/>
    <property type="evidence" value="ECO:0007669"/>
    <property type="project" value="TreeGrafter"/>
</dbReference>
<comment type="caution">
    <text evidence="7">The sequence shown here is derived from an EMBL/GenBank/DDBJ whole genome shotgun (WGS) entry which is preliminary data.</text>
</comment>
<dbReference type="PRINTS" id="PR00162">
    <property type="entry name" value="RIESKE"/>
</dbReference>
<evidence type="ECO:0000313" key="8">
    <source>
        <dbReference type="Proteomes" id="UP000290932"/>
    </source>
</evidence>
<evidence type="ECO:0000256" key="2">
    <source>
        <dbReference type="ARBA" id="ARBA00022723"/>
    </source>
</evidence>
<feature type="domain" description="Rieske" evidence="6">
    <location>
        <begin position="425"/>
        <end position="513"/>
    </location>
</feature>
<organism evidence="7 8">
    <name type="scientific">Methanoculleus taiwanensis</name>
    <dbReference type="NCBI Taxonomy" id="1550565"/>
    <lineage>
        <taxon>Archaea</taxon>
        <taxon>Methanobacteriati</taxon>
        <taxon>Methanobacteriota</taxon>
        <taxon>Stenosarchaea group</taxon>
        <taxon>Methanomicrobia</taxon>
        <taxon>Methanomicrobiales</taxon>
        <taxon>Methanomicrobiaceae</taxon>
        <taxon>Methanoculleus</taxon>
    </lineage>
</organism>
<sequence length="513" mass="55717">MADHTIGDQIPGKAESLWMATTPGTRYPPLEGDLRVDVAIIGGGIAGLTAALLLKEAGRSVAVIESGRVAAGVTGHTTAKVTSLHRLIYRYLIDNFGDGEARMYADANQAAIGQIEVLARRHGISCDYTRKPAYTFAESSASREKIMDEADAARSLGLPAAFVEAVPLPTETYGAVRFENQAEFHPRKYLLGLADRIHGGGCYVLEQTRAIDVKEGEPCRVMAEHGSVTADDVVLATHYPFHDKPGFYYLRAYPSRSYVLGVRIDEVFPDGMFINAESPTHSLRMHPDEAGDIVLVTGGDHRTGQGGDTREHYRALDAYIRSVYTVRSIEYHWSTQDYISVDRAPYIGHISPGHEHLYVATGFGKWGMTNGTAAGMILSDLILKRPNSWTDVFAPSRFKPVTSAKEVIAHGIDVAEGLIGGRLARPSSNVSALPPGRGGIFEVDGHKTAVYRDMGGGLHALDPVCPHMGCIVSWNEAEKSWDCPCHGSRYSVDGEVLHGPAVHGLRKRTIDRG</sequence>
<dbReference type="Gene3D" id="3.50.50.60">
    <property type="entry name" value="FAD/NAD(P)-binding domain"/>
    <property type="match status" value="1"/>
</dbReference>
<dbReference type="Pfam" id="PF01266">
    <property type="entry name" value="DAO"/>
    <property type="match status" value="1"/>
</dbReference>
<dbReference type="Proteomes" id="UP000290932">
    <property type="component" value="Unassembled WGS sequence"/>
</dbReference>
<dbReference type="GO" id="GO:0016020">
    <property type="term" value="C:membrane"/>
    <property type="evidence" value="ECO:0007669"/>
    <property type="project" value="InterPro"/>
</dbReference>
<gene>
    <name evidence="7" type="ORF">ABH15_11270</name>
</gene>
<keyword evidence="3" id="KW-0408">Iron</keyword>
<name>A0A498GZP4_9EURY</name>
<dbReference type="Pfam" id="PF00355">
    <property type="entry name" value="Rieske"/>
    <property type="match status" value="1"/>
</dbReference>
<proteinExistence type="predicted"/>
<accession>A0A498GZP4</accession>
<dbReference type="InterPro" id="IPR005805">
    <property type="entry name" value="Rieske_Fe-S_prot_C"/>
</dbReference>
<dbReference type="PANTHER" id="PTHR13847:SF274">
    <property type="entry name" value="RIESKE 2FE-2S IRON-SULFUR PROTEIN YHFW-RELATED"/>
    <property type="match status" value="1"/>
</dbReference>
<keyword evidence="2" id="KW-0479">Metal-binding</keyword>
<dbReference type="GO" id="GO:0051537">
    <property type="term" value="F:2 iron, 2 sulfur cluster binding"/>
    <property type="evidence" value="ECO:0007669"/>
    <property type="project" value="UniProtKB-KW"/>
</dbReference>
<dbReference type="RefSeq" id="WP_128694506.1">
    <property type="nucleotide sequence ID" value="NZ_LHQS01000003.1"/>
</dbReference>
<evidence type="ECO:0000256" key="4">
    <source>
        <dbReference type="ARBA" id="ARBA00023014"/>
    </source>
</evidence>
<dbReference type="SUPFAM" id="SSF50022">
    <property type="entry name" value="ISP domain"/>
    <property type="match status" value="1"/>
</dbReference>
<dbReference type="PANTHER" id="PTHR13847">
    <property type="entry name" value="SARCOSINE DEHYDROGENASE-RELATED"/>
    <property type="match status" value="1"/>
</dbReference>
<dbReference type="Gene3D" id="2.102.10.10">
    <property type="entry name" value="Rieske [2Fe-2S] iron-sulphur domain"/>
    <property type="match status" value="1"/>
</dbReference>
<dbReference type="AlphaFoldDB" id="A0A498GZP4"/>
<keyword evidence="5" id="KW-1015">Disulfide bond</keyword>
<evidence type="ECO:0000313" key="7">
    <source>
        <dbReference type="EMBL" id="RXE55555.1"/>
    </source>
</evidence>
<dbReference type="OrthoDB" id="5623at2157"/>
<dbReference type="Gene3D" id="3.30.9.10">
    <property type="entry name" value="D-Amino Acid Oxidase, subunit A, domain 2"/>
    <property type="match status" value="1"/>
</dbReference>
<evidence type="ECO:0000259" key="6">
    <source>
        <dbReference type="PROSITE" id="PS51296"/>
    </source>
</evidence>